<dbReference type="GO" id="GO:0004497">
    <property type="term" value="F:monooxygenase activity"/>
    <property type="evidence" value="ECO:0007669"/>
    <property type="project" value="InterPro"/>
</dbReference>
<organism evidence="7 8">
    <name type="scientific">Cocos nucifera</name>
    <name type="common">Coconut palm</name>
    <dbReference type="NCBI Taxonomy" id="13894"/>
    <lineage>
        <taxon>Eukaryota</taxon>
        <taxon>Viridiplantae</taxon>
        <taxon>Streptophyta</taxon>
        <taxon>Embryophyta</taxon>
        <taxon>Tracheophyta</taxon>
        <taxon>Spermatophyta</taxon>
        <taxon>Magnoliopsida</taxon>
        <taxon>Liliopsida</taxon>
        <taxon>Arecaceae</taxon>
        <taxon>Arecoideae</taxon>
        <taxon>Cocoseae</taxon>
        <taxon>Attaleinae</taxon>
        <taxon>Cocos</taxon>
    </lineage>
</organism>
<sequence>MHTKGFTEYSMVWSLEPGVYWKNARRILQLEVLTPKLVEAQAHIRELKVTEMVDSLRERQGEVVRLRDAVRRTLFGVLVRLMFSSEVARNEMEDLLCTDTTTTTIEWAMAELIKNKPILENLRSELEREIGEDRVRESLLPHLHYLHACIKETQRLHPAVPLLVHEALQTCETMAYTIPKGCHVLVNVWAIGRDPETWEDPLTFFDGMQRK</sequence>
<evidence type="ECO:0000256" key="5">
    <source>
        <dbReference type="ARBA" id="ARBA00023002"/>
    </source>
</evidence>
<gene>
    <name evidence="7" type="ORF">COCNU_10G005270</name>
</gene>
<dbReference type="Proteomes" id="UP000797356">
    <property type="component" value="Chromosome 10"/>
</dbReference>
<dbReference type="InterPro" id="IPR036396">
    <property type="entry name" value="Cyt_P450_sf"/>
</dbReference>
<evidence type="ECO:0000256" key="6">
    <source>
        <dbReference type="ARBA" id="ARBA00023004"/>
    </source>
</evidence>
<comment type="similarity">
    <text evidence="2">Belongs to the cytochrome P450 family.</text>
</comment>
<evidence type="ECO:0000313" key="8">
    <source>
        <dbReference type="Proteomes" id="UP000797356"/>
    </source>
</evidence>
<protein>
    <submittedName>
        <fullName evidence="7">Putative (S)-N-methylcoclaurine 3'-hydroxylase isozyme 2</fullName>
    </submittedName>
</protein>
<proteinExistence type="inferred from homology"/>
<dbReference type="EMBL" id="CM017881">
    <property type="protein sequence ID" value="KAG1362308.1"/>
    <property type="molecule type" value="Genomic_DNA"/>
</dbReference>
<evidence type="ECO:0000256" key="4">
    <source>
        <dbReference type="ARBA" id="ARBA00022723"/>
    </source>
</evidence>
<keyword evidence="6" id="KW-0408">Iron</keyword>
<evidence type="ECO:0000313" key="7">
    <source>
        <dbReference type="EMBL" id="KAG1362308.1"/>
    </source>
</evidence>
<dbReference type="PANTHER" id="PTHR47950:SF49">
    <property type="entry name" value="CYTOCHROME P450"/>
    <property type="match status" value="1"/>
</dbReference>
<name>A0A8K0ILY1_COCNU</name>
<accession>A0A8K0ILY1</accession>
<evidence type="ECO:0000256" key="3">
    <source>
        <dbReference type="ARBA" id="ARBA00022617"/>
    </source>
</evidence>
<comment type="caution">
    <text evidence="7">The sequence shown here is derived from an EMBL/GenBank/DDBJ whole genome shotgun (WGS) entry which is preliminary data.</text>
</comment>
<dbReference type="Pfam" id="PF00067">
    <property type="entry name" value="p450"/>
    <property type="match status" value="1"/>
</dbReference>
<dbReference type="InterPro" id="IPR002401">
    <property type="entry name" value="Cyt_P450_E_grp-I"/>
</dbReference>
<keyword evidence="8" id="KW-1185">Reference proteome</keyword>
<dbReference type="GO" id="GO:0016705">
    <property type="term" value="F:oxidoreductase activity, acting on paired donors, with incorporation or reduction of molecular oxygen"/>
    <property type="evidence" value="ECO:0007669"/>
    <property type="project" value="InterPro"/>
</dbReference>
<keyword evidence="3" id="KW-0349">Heme</keyword>
<dbReference type="InterPro" id="IPR001128">
    <property type="entry name" value="Cyt_P450"/>
</dbReference>
<evidence type="ECO:0000256" key="2">
    <source>
        <dbReference type="ARBA" id="ARBA00010617"/>
    </source>
</evidence>
<dbReference type="PRINTS" id="PR00463">
    <property type="entry name" value="EP450I"/>
</dbReference>
<dbReference type="PANTHER" id="PTHR47950">
    <property type="entry name" value="CYTOCHROME P450, FAMILY 76, SUBFAMILY C, POLYPEPTIDE 5-RELATED"/>
    <property type="match status" value="1"/>
</dbReference>
<dbReference type="GO" id="GO:0005506">
    <property type="term" value="F:iron ion binding"/>
    <property type="evidence" value="ECO:0007669"/>
    <property type="project" value="InterPro"/>
</dbReference>
<dbReference type="SUPFAM" id="SSF48264">
    <property type="entry name" value="Cytochrome P450"/>
    <property type="match status" value="1"/>
</dbReference>
<reference evidence="7" key="1">
    <citation type="journal article" date="2017" name="Gigascience">
        <title>The genome draft of coconut (Cocos nucifera).</title>
        <authorList>
            <person name="Xiao Y."/>
            <person name="Xu P."/>
            <person name="Fan H."/>
            <person name="Baudouin L."/>
            <person name="Xia W."/>
            <person name="Bocs S."/>
            <person name="Xu J."/>
            <person name="Li Q."/>
            <person name="Guo A."/>
            <person name="Zhou L."/>
            <person name="Li J."/>
            <person name="Wu Y."/>
            <person name="Ma Z."/>
            <person name="Armero A."/>
            <person name="Issali A.E."/>
            <person name="Liu N."/>
            <person name="Peng M."/>
            <person name="Yang Y."/>
        </authorList>
    </citation>
    <scope>NUCLEOTIDE SEQUENCE</scope>
    <source>
        <tissue evidence="7">Spear leaf of Hainan Tall coconut</tissue>
    </source>
</reference>
<reference evidence="7" key="2">
    <citation type="submission" date="2019-07" db="EMBL/GenBank/DDBJ databases">
        <authorList>
            <person name="Yang Y."/>
            <person name="Bocs S."/>
            <person name="Baudouin L."/>
        </authorList>
    </citation>
    <scope>NUCLEOTIDE SEQUENCE</scope>
    <source>
        <tissue evidence="7">Spear leaf of Hainan Tall coconut</tissue>
    </source>
</reference>
<keyword evidence="5" id="KW-0560">Oxidoreductase</keyword>
<dbReference type="GO" id="GO:0020037">
    <property type="term" value="F:heme binding"/>
    <property type="evidence" value="ECO:0007669"/>
    <property type="project" value="InterPro"/>
</dbReference>
<dbReference type="AlphaFoldDB" id="A0A8K0ILY1"/>
<evidence type="ECO:0000256" key="1">
    <source>
        <dbReference type="ARBA" id="ARBA00001971"/>
    </source>
</evidence>
<dbReference type="Gene3D" id="1.10.630.10">
    <property type="entry name" value="Cytochrome P450"/>
    <property type="match status" value="2"/>
</dbReference>
<keyword evidence="4" id="KW-0479">Metal-binding</keyword>
<comment type="cofactor">
    <cofactor evidence="1">
        <name>heme</name>
        <dbReference type="ChEBI" id="CHEBI:30413"/>
    </cofactor>
</comment>
<dbReference type="OrthoDB" id="784522at2759"/>